<dbReference type="GO" id="GO:0000160">
    <property type="term" value="P:phosphorelay signal transduction system"/>
    <property type="evidence" value="ECO:0007669"/>
    <property type="project" value="InterPro"/>
</dbReference>
<dbReference type="Gene3D" id="3.40.50.2300">
    <property type="match status" value="1"/>
</dbReference>
<dbReference type="Proteomes" id="UP000049855">
    <property type="component" value="Unassembled WGS sequence"/>
</dbReference>
<dbReference type="GO" id="GO:0051782">
    <property type="term" value="P:negative regulation of cell division"/>
    <property type="evidence" value="ECO:0007669"/>
    <property type="project" value="TreeGrafter"/>
</dbReference>
<dbReference type="InterPro" id="IPR011006">
    <property type="entry name" value="CheY-like_superfamily"/>
</dbReference>
<dbReference type="GO" id="GO:0009898">
    <property type="term" value="C:cytoplasmic side of plasma membrane"/>
    <property type="evidence" value="ECO:0007669"/>
    <property type="project" value="TreeGrafter"/>
</dbReference>
<dbReference type="PANTHER" id="PTHR43384:SF13">
    <property type="entry name" value="SLR0110 PROTEIN"/>
    <property type="match status" value="1"/>
</dbReference>
<evidence type="ECO:0000313" key="3">
    <source>
        <dbReference type="EMBL" id="CQR72793.1"/>
    </source>
</evidence>
<feature type="domain" description="Response regulatory" evidence="2">
    <location>
        <begin position="6"/>
        <end position="122"/>
    </location>
</feature>
<dbReference type="PROSITE" id="PS50110">
    <property type="entry name" value="RESPONSE_REGULATORY"/>
    <property type="match status" value="1"/>
</dbReference>
<dbReference type="Gene3D" id="3.40.50.300">
    <property type="entry name" value="P-loop containing nucleotide triphosphate hydrolases"/>
    <property type="match status" value="1"/>
</dbReference>
<feature type="modified residue" description="4-aspartylphosphate" evidence="1">
    <location>
        <position position="57"/>
    </location>
</feature>
<keyword evidence="4" id="KW-1185">Reference proteome</keyword>
<dbReference type="RefSeq" id="WP_021168480.1">
    <property type="nucleotide sequence ID" value="NZ_CTRP01000011.1"/>
</dbReference>
<dbReference type="SUPFAM" id="SSF52540">
    <property type="entry name" value="P-loop containing nucleoside triphosphate hydrolases"/>
    <property type="match status" value="1"/>
</dbReference>
<dbReference type="InterPro" id="IPR027417">
    <property type="entry name" value="P-loop_NTPase"/>
</dbReference>
<reference evidence="4" key="1">
    <citation type="submission" date="2015-03" db="EMBL/GenBank/DDBJ databases">
        <authorList>
            <person name="Nijsse Bart"/>
        </authorList>
    </citation>
    <scope>NUCLEOTIDE SEQUENCE [LARGE SCALE GENOMIC DNA]</scope>
</reference>
<dbReference type="PANTHER" id="PTHR43384">
    <property type="entry name" value="SEPTUM SITE-DETERMINING PROTEIN MIND HOMOLOG, CHLOROPLASTIC-RELATED"/>
    <property type="match status" value="1"/>
</dbReference>
<dbReference type="SUPFAM" id="SSF52172">
    <property type="entry name" value="CheY-like"/>
    <property type="match status" value="1"/>
</dbReference>
<protein>
    <submittedName>
        <fullName evidence="3">Type II/IV secretion system ATPase TadZ/CpaE, associated with Flp pilus assembly</fullName>
    </submittedName>
</protein>
<dbReference type="AlphaFoldDB" id="A0A0U1L0W2"/>
<dbReference type="Pfam" id="PF00072">
    <property type="entry name" value="Response_reg"/>
    <property type="match status" value="1"/>
</dbReference>
<dbReference type="EMBL" id="CTRP01000011">
    <property type="protein sequence ID" value="CQR72793.1"/>
    <property type="molecule type" value="Genomic_DNA"/>
</dbReference>
<evidence type="ECO:0000256" key="1">
    <source>
        <dbReference type="PROSITE-ProRule" id="PRU00169"/>
    </source>
</evidence>
<proteinExistence type="predicted"/>
<name>A0A0U1L0W2_9FIRM</name>
<evidence type="ECO:0000313" key="4">
    <source>
        <dbReference type="Proteomes" id="UP000049855"/>
    </source>
</evidence>
<dbReference type="InterPro" id="IPR025669">
    <property type="entry name" value="AAA_dom"/>
</dbReference>
<keyword evidence="1" id="KW-0597">Phosphoprotein</keyword>
<organism evidence="3 4">
    <name type="scientific">Sporomusa ovata</name>
    <dbReference type="NCBI Taxonomy" id="2378"/>
    <lineage>
        <taxon>Bacteria</taxon>
        <taxon>Bacillati</taxon>
        <taxon>Bacillota</taxon>
        <taxon>Negativicutes</taxon>
        <taxon>Selenomonadales</taxon>
        <taxon>Sporomusaceae</taxon>
        <taxon>Sporomusa</taxon>
    </lineage>
</organism>
<dbReference type="GO" id="GO:0016887">
    <property type="term" value="F:ATP hydrolysis activity"/>
    <property type="evidence" value="ECO:0007669"/>
    <property type="project" value="TreeGrafter"/>
</dbReference>
<dbReference type="CDD" id="cd17535">
    <property type="entry name" value="REC_NarL-like"/>
    <property type="match status" value="1"/>
</dbReference>
<sequence length="405" mass="43945">MSEKITIFIADDIAATRENICKLLEFEPDLVVVGQAESGAEAVEKVKIMQPDVILMDINMPGMDGIAATEQIAAEVPNACILIMSVQGEQEYLRRAMVAGAKDYLVKPFSGDELLQAIKQGVVNEKKRRNVLKFEPKPQVQGKIITVFSTKGGIGKTTISTNLAVALAEITETNVGIVDADLQFGDVALFLNLVPCATIADLVRDIDHLDNHVLSGYLTHYSNNVRLLPAPVRPEQGETVTGSHLSPILKTMRSNFKYTIIDTAPAFSDSMLAVLDASDIVLVVAAMDLPTIKNVKLCLEIMESLNYGQDKVKVVLNRADTNADISIDEVEASLQYKFSALIPSDGKVVVSSVNRGVPFVVSHPGIPVAQSLFELAQLVSGGDWQKKRQEQPATGVVGRFKRLFG</sequence>
<evidence type="ECO:0000259" key="2">
    <source>
        <dbReference type="PROSITE" id="PS50110"/>
    </source>
</evidence>
<dbReference type="InterPro" id="IPR058245">
    <property type="entry name" value="NreC/VraR/RcsB-like_REC"/>
</dbReference>
<dbReference type="GO" id="GO:0005524">
    <property type="term" value="F:ATP binding"/>
    <property type="evidence" value="ECO:0007669"/>
    <property type="project" value="TreeGrafter"/>
</dbReference>
<dbReference type="Pfam" id="PF13614">
    <property type="entry name" value="AAA_31"/>
    <property type="match status" value="1"/>
</dbReference>
<dbReference type="SMART" id="SM00448">
    <property type="entry name" value="REC"/>
    <property type="match status" value="1"/>
</dbReference>
<accession>A0A0U1L0W2</accession>
<dbReference type="GO" id="GO:0005829">
    <property type="term" value="C:cytosol"/>
    <property type="evidence" value="ECO:0007669"/>
    <property type="project" value="TreeGrafter"/>
</dbReference>
<gene>
    <name evidence="3" type="ORF">SpAn4DRAFT_3253</name>
</gene>
<dbReference type="InterPro" id="IPR001789">
    <property type="entry name" value="Sig_transdc_resp-reg_receiver"/>
</dbReference>
<dbReference type="InterPro" id="IPR050625">
    <property type="entry name" value="ParA/MinD_ATPase"/>
</dbReference>